<dbReference type="Gene3D" id="2.30.30.100">
    <property type="match status" value="1"/>
</dbReference>
<evidence type="ECO:0000256" key="1">
    <source>
        <dbReference type="ARBA" id="ARBA00022598"/>
    </source>
</evidence>
<dbReference type="EMBL" id="UOEN01000081">
    <property type="protein sequence ID" value="VAW12152.1"/>
    <property type="molecule type" value="Genomic_DNA"/>
</dbReference>
<dbReference type="Pfam" id="PF08279">
    <property type="entry name" value="HTH_11"/>
    <property type="match status" value="1"/>
</dbReference>
<dbReference type="EC" id="6.3.4.9" evidence="3"/>
<dbReference type="InterPro" id="IPR045864">
    <property type="entry name" value="aa-tRNA-synth_II/BPL/LPL"/>
</dbReference>
<dbReference type="SUPFAM" id="SSF46785">
    <property type="entry name" value="Winged helix' DNA-binding domain"/>
    <property type="match status" value="1"/>
</dbReference>
<dbReference type="Gene3D" id="1.10.10.10">
    <property type="entry name" value="Winged helix-like DNA-binding domain superfamily/Winged helix DNA-binding domain"/>
    <property type="match status" value="1"/>
</dbReference>
<dbReference type="GO" id="GO:0006355">
    <property type="term" value="P:regulation of DNA-templated transcription"/>
    <property type="evidence" value="ECO:0007669"/>
    <property type="project" value="InterPro"/>
</dbReference>
<dbReference type="InterPro" id="IPR011991">
    <property type="entry name" value="ArsR-like_HTH"/>
</dbReference>
<feature type="domain" description="BPL/LPL catalytic" evidence="2">
    <location>
        <begin position="66"/>
        <end position="253"/>
    </location>
</feature>
<dbReference type="InterPro" id="IPR004408">
    <property type="entry name" value="Biotin_CoA_COase_ligase"/>
</dbReference>
<dbReference type="AlphaFoldDB" id="A0A3B0TC96"/>
<dbReference type="Pfam" id="PF03099">
    <property type="entry name" value="BPL_LplA_LipB"/>
    <property type="match status" value="1"/>
</dbReference>
<sequence>MKNKIITFLKNSETYISGEDLSRKLDISRSAIWKYVQELRSQGFVIEAVPHLGYQLKSIPDKLFPSEVQFQLKTKVFGKKIIYLDSLESTMDEAFQLAMNGANEGTIVCCETQTKGKGRMGRKWSSPKGKGLYFSLILRPRMGPSQAARLTLMSAVALCEALRQETKLDVNIKWPNDLLIDGKKIAGILTELSAEMDGIRFVVIGVGINVNTPNSLLLDTATSVKNETGKSFSRVEIFQSILSSLEQWYIKVKDGDFGEVIDRWKELSSTLGRDICLQDQGGNVSGLAVDLSDDGALVIKNQKGVVMKRMTGDVVYG</sequence>
<keyword evidence="1 3" id="KW-0436">Ligase</keyword>
<name>A0A3B0TC96_9ZZZZ</name>
<reference evidence="3" key="1">
    <citation type="submission" date="2018-06" db="EMBL/GenBank/DDBJ databases">
        <authorList>
            <person name="Zhirakovskaya E."/>
        </authorList>
    </citation>
    <scope>NUCLEOTIDE SEQUENCE</scope>
</reference>
<evidence type="ECO:0000313" key="3">
    <source>
        <dbReference type="EMBL" id="VAW12152.1"/>
    </source>
</evidence>
<dbReference type="Pfam" id="PF02237">
    <property type="entry name" value="BPL_C"/>
    <property type="match status" value="1"/>
</dbReference>
<accession>A0A3B0TC96</accession>
<dbReference type="PANTHER" id="PTHR12835:SF5">
    <property type="entry name" value="BIOTIN--PROTEIN LIGASE"/>
    <property type="match status" value="1"/>
</dbReference>
<dbReference type="InterPro" id="IPR036388">
    <property type="entry name" value="WH-like_DNA-bd_sf"/>
</dbReference>
<organism evidence="3">
    <name type="scientific">hydrothermal vent metagenome</name>
    <dbReference type="NCBI Taxonomy" id="652676"/>
    <lineage>
        <taxon>unclassified sequences</taxon>
        <taxon>metagenomes</taxon>
        <taxon>ecological metagenomes</taxon>
    </lineage>
</organism>
<protein>
    <submittedName>
        <fullName evidence="3">Biotin operon repressor / Biotin--protein ligase</fullName>
        <ecNumber evidence="3">6.3.4.9</ecNumber>
    </submittedName>
</protein>
<dbReference type="Gene3D" id="3.30.930.10">
    <property type="entry name" value="Bira Bifunctional Protein, Domain 2"/>
    <property type="match status" value="1"/>
</dbReference>
<dbReference type="PANTHER" id="PTHR12835">
    <property type="entry name" value="BIOTIN PROTEIN LIGASE"/>
    <property type="match status" value="1"/>
</dbReference>
<dbReference type="SUPFAM" id="SSF55681">
    <property type="entry name" value="Class II aaRS and biotin synthetases"/>
    <property type="match status" value="1"/>
</dbReference>
<gene>
    <name evidence="3" type="ORF">MNBD_BACTEROID05-475</name>
</gene>
<dbReference type="CDD" id="cd16442">
    <property type="entry name" value="BPL"/>
    <property type="match status" value="1"/>
</dbReference>
<dbReference type="CDD" id="cd00090">
    <property type="entry name" value="HTH_ARSR"/>
    <property type="match status" value="1"/>
</dbReference>
<dbReference type="NCBIfam" id="TIGR00121">
    <property type="entry name" value="birA_ligase"/>
    <property type="match status" value="1"/>
</dbReference>
<dbReference type="InterPro" id="IPR004143">
    <property type="entry name" value="BPL_LPL_catalytic"/>
</dbReference>
<evidence type="ECO:0000259" key="2">
    <source>
        <dbReference type="PROSITE" id="PS51733"/>
    </source>
</evidence>
<dbReference type="PROSITE" id="PS51733">
    <property type="entry name" value="BPL_LPL_CATALYTIC"/>
    <property type="match status" value="1"/>
</dbReference>
<proteinExistence type="inferred from homology"/>
<dbReference type="HAMAP" id="MF_00978">
    <property type="entry name" value="Bifunct_BirA"/>
    <property type="match status" value="1"/>
</dbReference>
<dbReference type="InterPro" id="IPR003142">
    <property type="entry name" value="BPL_C"/>
</dbReference>
<dbReference type="InterPro" id="IPR030855">
    <property type="entry name" value="Bifunct_BirA"/>
</dbReference>
<dbReference type="InterPro" id="IPR013196">
    <property type="entry name" value="HTH_11"/>
</dbReference>
<dbReference type="InterPro" id="IPR036390">
    <property type="entry name" value="WH_DNA-bd_sf"/>
</dbReference>
<dbReference type="GO" id="GO:0005737">
    <property type="term" value="C:cytoplasm"/>
    <property type="evidence" value="ECO:0007669"/>
    <property type="project" value="TreeGrafter"/>
</dbReference>
<dbReference type="GO" id="GO:0004077">
    <property type="term" value="F:biotin--[biotin carboxyl-carrier protein] ligase activity"/>
    <property type="evidence" value="ECO:0007669"/>
    <property type="project" value="UniProtKB-EC"/>
</dbReference>